<proteinExistence type="predicted"/>
<evidence type="ECO:0000313" key="3">
    <source>
        <dbReference type="Proteomes" id="UP000838756"/>
    </source>
</evidence>
<accession>A0A8S4QZ26</accession>
<evidence type="ECO:0000256" key="1">
    <source>
        <dbReference type="SAM" id="MobiDB-lite"/>
    </source>
</evidence>
<dbReference type="OrthoDB" id="6930359at2759"/>
<dbReference type="EMBL" id="CAKXAJ010019548">
    <property type="protein sequence ID" value="CAH2218419.1"/>
    <property type="molecule type" value="Genomic_DNA"/>
</dbReference>
<organism evidence="2 3">
    <name type="scientific">Pararge aegeria aegeria</name>
    <dbReference type="NCBI Taxonomy" id="348720"/>
    <lineage>
        <taxon>Eukaryota</taxon>
        <taxon>Metazoa</taxon>
        <taxon>Ecdysozoa</taxon>
        <taxon>Arthropoda</taxon>
        <taxon>Hexapoda</taxon>
        <taxon>Insecta</taxon>
        <taxon>Pterygota</taxon>
        <taxon>Neoptera</taxon>
        <taxon>Endopterygota</taxon>
        <taxon>Lepidoptera</taxon>
        <taxon>Glossata</taxon>
        <taxon>Ditrysia</taxon>
        <taxon>Papilionoidea</taxon>
        <taxon>Nymphalidae</taxon>
        <taxon>Satyrinae</taxon>
        <taxon>Satyrini</taxon>
        <taxon>Parargina</taxon>
        <taxon>Pararge</taxon>
    </lineage>
</organism>
<protein>
    <submittedName>
        <fullName evidence="2">Jg11411 protein</fullName>
    </submittedName>
</protein>
<reference evidence="2" key="1">
    <citation type="submission" date="2022-03" db="EMBL/GenBank/DDBJ databases">
        <authorList>
            <person name="Lindestad O."/>
        </authorList>
    </citation>
    <scope>NUCLEOTIDE SEQUENCE</scope>
</reference>
<sequence>MLLTKARVILSVHMRSLGKRIQRLTLKTLPKLKDMRRQNRIACVLRQPYKTASCPCMALSTMPSSTCYDCLLKSYSAVYATDKRLFHNYGALPDQTLLKFPRRAFSTESLKSDFEQTAGSVRGLEAVCACPGPCPCSGNCSLPPPCNTPPKCLQYMTGYYYYPYGSWFCGPYHVATGPCGPCTGPVVPGGPSGPCGPCTGGPCGPSGVSSCCVCGPCRPLGCCGICGVATPNGPSLPNASGTQFVPFGMQGSMYDPHSLNSAQYSYGPFPTFSPYPPDCMPWGQTMMPGPSMPGPSMPGPSMPGPSMPDPNMPDPSMPDPNMPSPFFGPGVNVPITPISQEPCGPITPQILYNPSSPKPKSSVRLNPNYLQETRASVLPAANRFSGPKPPMPSTRTAPKSAVYFSKTRTGARPISTLGHPCSSNLTPKSLRQSPPSRYDAICALSRNNPFNKPRTHNRTLPRQDTIQVCYYTTRSMKKYANIANHDWQQVKIQRKHLKRHRQDKICPRKQNVDAVNSKPLCYWCLLCKKNSRPCQHCGYTTSVHKWLPIFNHTSNNETDCNDYDDTKEK</sequence>
<gene>
    <name evidence="2" type="primary">jg11411</name>
    <name evidence="2" type="ORF">PAEG_LOCUS6253</name>
</gene>
<evidence type="ECO:0000313" key="2">
    <source>
        <dbReference type="EMBL" id="CAH2218419.1"/>
    </source>
</evidence>
<dbReference type="AlphaFoldDB" id="A0A8S4QZ26"/>
<name>A0A8S4QZ26_9NEOP</name>
<feature type="region of interest" description="Disordered" evidence="1">
    <location>
        <begin position="413"/>
        <end position="434"/>
    </location>
</feature>
<feature type="region of interest" description="Disordered" evidence="1">
    <location>
        <begin position="291"/>
        <end position="313"/>
    </location>
</feature>
<comment type="caution">
    <text evidence="2">The sequence shown here is derived from an EMBL/GenBank/DDBJ whole genome shotgun (WGS) entry which is preliminary data.</text>
</comment>
<dbReference type="Proteomes" id="UP000838756">
    <property type="component" value="Unassembled WGS sequence"/>
</dbReference>
<keyword evidence="3" id="KW-1185">Reference proteome</keyword>
<feature type="compositionally biased region" description="Polar residues" evidence="1">
    <location>
        <begin position="421"/>
        <end position="434"/>
    </location>
</feature>